<evidence type="ECO:0000313" key="2">
    <source>
        <dbReference type="EMBL" id="EER03252.1"/>
    </source>
</evidence>
<accession>C5LJ40</accession>
<name>C5LJ40_PERM5</name>
<gene>
    <name evidence="2" type="ORF">Pmar_PMAR002443</name>
</gene>
<sequence>MVPLYLMSKDGSIYVSIMNETIKNLDQFLIQDDLPPYDSYDKNGVIPPDDVEVEHD</sequence>
<organism evidence="3">
    <name type="scientific">Perkinsus marinus (strain ATCC 50983 / TXsc)</name>
    <dbReference type="NCBI Taxonomy" id="423536"/>
    <lineage>
        <taxon>Eukaryota</taxon>
        <taxon>Sar</taxon>
        <taxon>Alveolata</taxon>
        <taxon>Perkinsozoa</taxon>
        <taxon>Perkinsea</taxon>
        <taxon>Perkinsida</taxon>
        <taxon>Perkinsidae</taxon>
        <taxon>Perkinsus</taxon>
    </lineage>
</organism>
<reference evidence="2 3" key="1">
    <citation type="submission" date="2008-07" db="EMBL/GenBank/DDBJ databases">
        <authorList>
            <person name="El-Sayed N."/>
            <person name="Caler E."/>
            <person name="Inman J."/>
            <person name="Amedeo P."/>
            <person name="Hass B."/>
            <person name="Wortman J."/>
        </authorList>
    </citation>
    <scope>NUCLEOTIDE SEQUENCE [LARGE SCALE GENOMIC DNA]</scope>
    <source>
        <strain evidence="3">ATCC 50983 / TXsc</strain>
    </source>
</reference>
<protein>
    <submittedName>
        <fullName evidence="2">Uncharacterized protein</fullName>
    </submittedName>
</protein>
<evidence type="ECO:0000313" key="3">
    <source>
        <dbReference type="Proteomes" id="UP000007800"/>
    </source>
</evidence>
<dbReference type="RefSeq" id="XP_002771436.1">
    <property type="nucleotide sequence ID" value="XM_002771390.1"/>
</dbReference>
<proteinExistence type="predicted"/>
<dbReference type="GeneID" id="9052203"/>
<feature type="non-terminal residue" evidence="2">
    <location>
        <position position="56"/>
    </location>
</feature>
<dbReference type="EMBL" id="GG682323">
    <property type="protein sequence ID" value="EER03252.1"/>
    <property type="molecule type" value="Genomic_DNA"/>
</dbReference>
<dbReference type="InParanoid" id="C5LJ40"/>
<keyword evidence="3" id="KW-1185">Reference proteome</keyword>
<dbReference type="AlphaFoldDB" id="C5LJ40"/>
<evidence type="ECO:0000256" key="1">
    <source>
        <dbReference type="SAM" id="MobiDB-lite"/>
    </source>
</evidence>
<feature type="region of interest" description="Disordered" evidence="1">
    <location>
        <begin position="36"/>
        <end position="56"/>
    </location>
</feature>
<dbReference type="Proteomes" id="UP000007800">
    <property type="component" value="Unassembled WGS sequence"/>
</dbReference>